<dbReference type="AlphaFoldDB" id="A0A1G6SGV2"/>
<dbReference type="SUPFAM" id="SSF46785">
    <property type="entry name" value="Winged helix' DNA-binding domain"/>
    <property type="match status" value="1"/>
</dbReference>
<keyword evidence="3" id="KW-0804">Transcription</keyword>
<feature type="domain" description="HTH gntR-type" evidence="4">
    <location>
        <begin position="8"/>
        <end position="82"/>
    </location>
</feature>
<accession>A0A1G6SGV2</accession>
<dbReference type="SMART" id="SM00866">
    <property type="entry name" value="UTRA"/>
    <property type="match status" value="1"/>
</dbReference>
<dbReference type="InterPro" id="IPR036388">
    <property type="entry name" value="WH-like_DNA-bd_sf"/>
</dbReference>
<dbReference type="PANTHER" id="PTHR44846">
    <property type="entry name" value="MANNOSYL-D-GLYCERATE TRANSPORT/METABOLISM SYSTEM REPRESSOR MNGR-RELATED"/>
    <property type="match status" value="1"/>
</dbReference>
<evidence type="ECO:0000313" key="6">
    <source>
        <dbReference type="Proteomes" id="UP000199417"/>
    </source>
</evidence>
<evidence type="ECO:0000256" key="3">
    <source>
        <dbReference type="ARBA" id="ARBA00023163"/>
    </source>
</evidence>
<dbReference type="GO" id="GO:0003677">
    <property type="term" value="F:DNA binding"/>
    <property type="evidence" value="ECO:0007669"/>
    <property type="project" value="UniProtKB-KW"/>
</dbReference>
<proteinExistence type="predicted"/>
<dbReference type="InterPro" id="IPR028978">
    <property type="entry name" value="Chorismate_lyase_/UTRA_dom_sf"/>
</dbReference>
<evidence type="ECO:0000313" key="5">
    <source>
        <dbReference type="EMBL" id="SDD16119.1"/>
    </source>
</evidence>
<dbReference type="InterPro" id="IPR036390">
    <property type="entry name" value="WH_DNA-bd_sf"/>
</dbReference>
<gene>
    <name evidence="5" type="ORF">SAMN05444580_103138</name>
</gene>
<keyword evidence="2" id="KW-0238">DNA-binding</keyword>
<reference evidence="5 6" key="1">
    <citation type="submission" date="2016-10" db="EMBL/GenBank/DDBJ databases">
        <authorList>
            <person name="de Groot N.N."/>
        </authorList>
    </citation>
    <scope>NUCLEOTIDE SEQUENCE [LARGE SCALE GENOMIC DNA]</scope>
    <source>
        <strain evidence="5 6">JCM 11308</strain>
    </source>
</reference>
<dbReference type="PROSITE" id="PS50949">
    <property type="entry name" value="HTH_GNTR"/>
    <property type="match status" value="1"/>
</dbReference>
<organism evidence="5 6">
    <name type="scientific">Rhodococcus tukisamuensis</name>
    <dbReference type="NCBI Taxonomy" id="168276"/>
    <lineage>
        <taxon>Bacteria</taxon>
        <taxon>Bacillati</taxon>
        <taxon>Actinomycetota</taxon>
        <taxon>Actinomycetes</taxon>
        <taxon>Mycobacteriales</taxon>
        <taxon>Nocardiaceae</taxon>
        <taxon>Rhodococcus</taxon>
    </lineage>
</organism>
<dbReference type="Pfam" id="PF07702">
    <property type="entry name" value="UTRA"/>
    <property type="match status" value="1"/>
</dbReference>
<dbReference type="InterPro" id="IPR050679">
    <property type="entry name" value="Bact_HTH_transcr_reg"/>
</dbReference>
<dbReference type="PANTHER" id="PTHR44846:SF17">
    <property type="entry name" value="GNTR-FAMILY TRANSCRIPTIONAL REGULATOR"/>
    <property type="match status" value="1"/>
</dbReference>
<dbReference type="CDD" id="cd07377">
    <property type="entry name" value="WHTH_GntR"/>
    <property type="match status" value="1"/>
</dbReference>
<dbReference type="InterPro" id="IPR000524">
    <property type="entry name" value="Tscrpt_reg_HTH_GntR"/>
</dbReference>
<dbReference type="PRINTS" id="PR00035">
    <property type="entry name" value="HTHGNTR"/>
</dbReference>
<dbReference type="EMBL" id="FNAB01000003">
    <property type="protein sequence ID" value="SDD16119.1"/>
    <property type="molecule type" value="Genomic_DNA"/>
</dbReference>
<evidence type="ECO:0000256" key="1">
    <source>
        <dbReference type="ARBA" id="ARBA00023015"/>
    </source>
</evidence>
<dbReference type="InterPro" id="IPR011663">
    <property type="entry name" value="UTRA"/>
</dbReference>
<dbReference type="STRING" id="168276.SAMN05444580_103138"/>
<dbReference type="RefSeq" id="WP_072843391.1">
    <property type="nucleotide sequence ID" value="NZ_FNAB01000003.1"/>
</dbReference>
<protein>
    <submittedName>
        <fullName evidence="5">GntR family transcriptional regulator</fullName>
    </submittedName>
</protein>
<name>A0A1G6SGV2_9NOCA</name>
<dbReference type="SMART" id="SM00345">
    <property type="entry name" value="HTH_GNTR"/>
    <property type="match status" value="1"/>
</dbReference>
<keyword evidence="1" id="KW-0805">Transcription regulation</keyword>
<dbReference type="Pfam" id="PF00392">
    <property type="entry name" value="GntR"/>
    <property type="match status" value="1"/>
</dbReference>
<dbReference type="Gene3D" id="1.10.10.10">
    <property type="entry name" value="Winged helix-like DNA-binding domain superfamily/Winged helix DNA-binding domain"/>
    <property type="match status" value="1"/>
</dbReference>
<evidence type="ECO:0000259" key="4">
    <source>
        <dbReference type="PROSITE" id="PS50949"/>
    </source>
</evidence>
<sequence>MSAGASDLPLYRSIAADIQTAIERGDFADGVTMPSENELTARYGVSRGTIRQAFAFLRSTGVVSSRRGARRQVRSGPKVQSMTELVSFSRWARGLGETPSSRTLGAALAPASGVVAEKLGVEKGTNVFHVERVRLLGAVPTMLESTYYPGSLASLISVIDLDVESITDRLADHGIVFADAEHAIDAVAATPREAELLDLAPGAPLLRTVRRTTDPVGEVLECSIDLYAGEAVAFVVRNSLAAGATSRVSARTGD</sequence>
<dbReference type="GO" id="GO:0045892">
    <property type="term" value="P:negative regulation of DNA-templated transcription"/>
    <property type="evidence" value="ECO:0007669"/>
    <property type="project" value="TreeGrafter"/>
</dbReference>
<dbReference type="SUPFAM" id="SSF64288">
    <property type="entry name" value="Chorismate lyase-like"/>
    <property type="match status" value="1"/>
</dbReference>
<keyword evidence="6" id="KW-1185">Reference proteome</keyword>
<dbReference type="Proteomes" id="UP000199417">
    <property type="component" value="Unassembled WGS sequence"/>
</dbReference>
<evidence type="ECO:0000256" key="2">
    <source>
        <dbReference type="ARBA" id="ARBA00023125"/>
    </source>
</evidence>
<dbReference type="GO" id="GO:0003700">
    <property type="term" value="F:DNA-binding transcription factor activity"/>
    <property type="evidence" value="ECO:0007669"/>
    <property type="project" value="InterPro"/>
</dbReference>
<dbReference type="Gene3D" id="3.40.1410.10">
    <property type="entry name" value="Chorismate lyase-like"/>
    <property type="match status" value="1"/>
</dbReference>